<dbReference type="OrthoDB" id="158990at2"/>
<feature type="binding site" evidence="3">
    <location>
        <begin position="6"/>
        <end position="11"/>
    </location>
    <ligand>
        <name>substrate</name>
    </ligand>
</feature>
<feature type="domain" description="Gamma-glutamylcyclotransferase AIG2-like" evidence="4">
    <location>
        <begin position="7"/>
        <end position="113"/>
    </location>
</feature>
<dbReference type="InterPro" id="IPR013024">
    <property type="entry name" value="GGCT-like"/>
</dbReference>
<gene>
    <name evidence="5" type="ORF">DW747_04605</name>
</gene>
<feature type="active site" description="Proton acceptor" evidence="2">
    <location>
        <position position="78"/>
    </location>
</feature>
<evidence type="ECO:0000259" key="4">
    <source>
        <dbReference type="Pfam" id="PF06094"/>
    </source>
</evidence>
<keyword evidence="1" id="KW-0456">Lyase</keyword>
<dbReference type="AlphaFoldDB" id="A0A3E2XPQ5"/>
<dbReference type="PANTHER" id="PTHR12935">
    <property type="entry name" value="GAMMA-GLUTAMYLCYCLOTRANSFERASE"/>
    <property type="match status" value="1"/>
</dbReference>
<dbReference type="EMBL" id="QVFD01000003">
    <property type="protein sequence ID" value="RGC49236.1"/>
    <property type="molecule type" value="Genomic_DNA"/>
</dbReference>
<dbReference type="GO" id="GO:0003839">
    <property type="term" value="F:gamma-glutamylcyclotransferase activity"/>
    <property type="evidence" value="ECO:0007669"/>
    <property type="project" value="InterPro"/>
</dbReference>
<evidence type="ECO:0000313" key="5">
    <source>
        <dbReference type="EMBL" id="RGC49236.1"/>
    </source>
</evidence>
<dbReference type="InterPro" id="IPR017939">
    <property type="entry name" value="G-Glutamylcylcotransferase"/>
</dbReference>
<sequence length="156" mass="18204">MQKRYYIAYGSNLNITQMRFRCPNARIIGTSVVPDYELLFKGSKTGSYLTIEPKAGASVPVAVWETTADDELALDRYEGYPTFYYKAEMTLPITGIKSGKVRERKVYVYIMHEDRQIGMPTIRYIQTCLEGYRAFRFDENTLYDAIEKSRRYCHED</sequence>
<evidence type="ECO:0000256" key="2">
    <source>
        <dbReference type="PIRSR" id="PIRSR617939-1"/>
    </source>
</evidence>
<dbReference type="GO" id="GO:0016740">
    <property type="term" value="F:transferase activity"/>
    <property type="evidence" value="ECO:0007669"/>
    <property type="project" value="UniProtKB-KW"/>
</dbReference>
<dbReference type="SUPFAM" id="SSF110857">
    <property type="entry name" value="Gamma-glutamyl cyclotransferase-like"/>
    <property type="match status" value="1"/>
</dbReference>
<dbReference type="InterPro" id="IPR009288">
    <property type="entry name" value="AIG2-like_dom"/>
</dbReference>
<reference evidence="5 6" key="1">
    <citation type="submission" date="2018-08" db="EMBL/GenBank/DDBJ databases">
        <title>A genome reference for cultivated species of the human gut microbiota.</title>
        <authorList>
            <person name="Zou Y."/>
            <person name="Xue W."/>
            <person name="Luo G."/>
        </authorList>
    </citation>
    <scope>NUCLEOTIDE SEQUENCE [LARGE SCALE GENOMIC DNA]</scope>
    <source>
        <strain evidence="5 6">AM28-39</strain>
    </source>
</reference>
<keyword evidence="5" id="KW-0808">Transferase</keyword>
<organism evidence="5 6">
    <name type="scientific">Coprococcus catus</name>
    <dbReference type="NCBI Taxonomy" id="116085"/>
    <lineage>
        <taxon>Bacteria</taxon>
        <taxon>Bacillati</taxon>
        <taxon>Bacillota</taxon>
        <taxon>Clostridia</taxon>
        <taxon>Lachnospirales</taxon>
        <taxon>Lachnospiraceae</taxon>
        <taxon>Coprococcus</taxon>
    </lineage>
</organism>
<dbReference type="Gene3D" id="3.10.490.10">
    <property type="entry name" value="Gamma-glutamyl cyclotransferase-like"/>
    <property type="match status" value="1"/>
</dbReference>
<evidence type="ECO:0000256" key="3">
    <source>
        <dbReference type="PIRSR" id="PIRSR617939-2"/>
    </source>
</evidence>
<proteinExistence type="predicted"/>
<accession>A0A3E2XPQ5</accession>
<keyword evidence="6" id="KW-1185">Reference proteome</keyword>
<name>A0A3E2XPQ5_9FIRM</name>
<dbReference type="Proteomes" id="UP000261231">
    <property type="component" value="Unassembled WGS sequence"/>
</dbReference>
<dbReference type="RefSeq" id="WP_117539129.1">
    <property type="nucleotide sequence ID" value="NZ_QVFD01000003.1"/>
</dbReference>
<dbReference type="PANTHER" id="PTHR12935:SF0">
    <property type="entry name" value="GAMMA-GLUTAMYLCYCLOTRANSFERASE"/>
    <property type="match status" value="1"/>
</dbReference>
<dbReference type="InterPro" id="IPR036568">
    <property type="entry name" value="GGCT-like_sf"/>
</dbReference>
<protein>
    <submittedName>
        <fullName evidence="5">Gamma-glutamylcyclotransferase</fullName>
    </submittedName>
</protein>
<dbReference type="CDD" id="cd06661">
    <property type="entry name" value="GGCT_like"/>
    <property type="match status" value="1"/>
</dbReference>
<evidence type="ECO:0000313" key="6">
    <source>
        <dbReference type="Proteomes" id="UP000261231"/>
    </source>
</evidence>
<evidence type="ECO:0000256" key="1">
    <source>
        <dbReference type="ARBA" id="ARBA00023239"/>
    </source>
</evidence>
<comment type="caution">
    <text evidence="5">The sequence shown here is derived from an EMBL/GenBank/DDBJ whole genome shotgun (WGS) entry which is preliminary data.</text>
</comment>
<dbReference type="Pfam" id="PF06094">
    <property type="entry name" value="GGACT"/>
    <property type="match status" value="1"/>
</dbReference>